<evidence type="ECO:0000313" key="6">
    <source>
        <dbReference type="EMBL" id="TCJ13026.1"/>
    </source>
</evidence>
<accession>A0A4V2NVD2</accession>
<comment type="caution">
    <text evidence="6">The sequence shown here is derived from an EMBL/GenBank/DDBJ whole genome shotgun (WGS) entry which is preliminary data.</text>
</comment>
<dbReference type="InterPro" id="IPR005631">
    <property type="entry name" value="SDH"/>
</dbReference>
<dbReference type="GO" id="GO:0005737">
    <property type="term" value="C:cytoplasm"/>
    <property type="evidence" value="ECO:0007669"/>
    <property type="project" value="UniProtKB-SubCell"/>
</dbReference>
<sequence length="79" mass="9026">MNAELNRLRWRCQRGMLELDHILHGFLERRYATAPEPVRAAFATLLEMEDADLFDLVMGRRAPATSEQAGLLALIRGPY</sequence>
<dbReference type="InterPro" id="IPR036714">
    <property type="entry name" value="SDH_sf"/>
</dbReference>
<name>A0A4V2NVD2_9PROT</name>
<evidence type="ECO:0000256" key="3">
    <source>
        <dbReference type="ARBA" id="ARBA00019418"/>
    </source>
</evidence>
<gene>
    <name evidence="6" type="ORF">EZJ19_10695</name>
</gene>
<dbReference type="Proteomes" id="UP000295443">
    <property type="component" value="Unassembled WGS sequence"/>
</dbReference>
<dbReference type="PANTHER" id="PTHR39585">
    <property type="entry name" value="FAD ASSEMBLY FACTOR SDHE"/>
    <property type="match status" value="1"/>
</dbReference>
<dbReference type="AlphaFoldDB" id="A0A4V2NVD2"/>
<reference evidence="6 7" key="1">
    <citation type="submission" date="2019-03" db="EMBL/GenBank/DDBJ databases">
        <title>Genome sequence of Thiobacillaceae bacterium LSR1, a sulfur-oxidizing bacterium isolated from freshwater sediment.</title>
        <authorList>
            <person name="Li S."/>
        </authorList>
    </citation>
    <scope>NUCLEOTIDE SEQUENCE [LARGE SCALE GENOMIC DNA]</scope>
    <source>
        <strain evidence="6 7">LSR1</strain>
    </source>
</reference>
<evidence type="ECO:0000256" key="1">
    <source>
        <dbReference type="ARBA" id="ARBA00004496"/>
    </source>
</evidence>
<dbReference type="OrthoDB" id="9180899at2"/>
<dbReference type="EMBL" id="SJZB01000041">
    <property type="protein sequence ID" value="TCJ13026.1"/>
    <property type="molecule type" value="Genomic_DNA"/>
</dbReference>
<evidence type="ECO:0000313" key="7">
    <source>
        <dbReference type="Proteomes" id="UP000295443"/>
    </source>
</evidence>
<keyword evidence="5" id="KW-0143">Chaperone</keyword>
<evidence type="ECO:0000256" key="5">
    <source>
        <dbReference type="ARBA" id="ARBA00023186"/>
    </source>
</evidence>
<proteinExistence type="inferred from homology"/>
<keyword evidence="7" id="KW-1185">Reference proteome</keyword>
<protein>
    <recommendedName>
        <fullName evidence="3">FAD assembly factor SdhE</fullName>
    </recommendedName>
</protein>
<dbReference type="InterPro" id="IPR050531">
    <property type="entry name" value="SdhE_FAD_assembly_factor"/>
</dbReference>
<dbReference type="GO" id="GO:0006105">
    <property type="term" value="P:succinate metabolic process"/>
    <property type="evidence" value="ECO:0007669"/>
    <property type="project" value="TreeGrafter"/>
</dbReference>
<keyword evidence="4" id="KW-0963">Cytoplasm</keyword>
<dbReference type="RefSeq" id="WP_131447420.1">
    <property type="nucleotide sequence ID" value="NZ_SJZB01000041.1"/>
</dbReference>
<comment type="subcellular location">
    <subcellularLocation>
        <location evidence="1">Cytoplasm</location>
    </subcellularLocation>
</comment>
<evidence type="ECO:0000256" key="2">
    <source>
        <dbReference type="ARBA" id="ARBA00008571"/>
    </source>
</evidence>
<comment type="similarity">
    <text evidence="2">Belongs to the SdhE FAD assembly factor family.</text>
</comment>
<dbReference type="Gene3D" id="1.10.150.250">
    <property type="entry name" value="Flavinator of succinate dehydrogenase"/>
    <property type="match status" value="1"/>
</dbReference>
<dbReference type="SUPFAM" id="SSF109910">
    <property type="entry name" value="YgfY-like"/>
    <property type="match status" value="1"/>
</dbReference>
<evidence type="ECO:0000256" key="4">
    <source>
        <dbReference type="ARBA" id="ARBA00022490"/>
    </source>
</evidence>
<dbReference type="PANTHER" id="PTHR39585:SF1">
    <property type="entry name" value="FAD ASSEMBLY FACTOR SDHE"/>
    <property type="match status" value="1"/>
</dbReference>
<dbReference type="Pfam" id="PF03937">
    <property type="entry name" value="Sdh5"/>
    <property type="match status" value="1"/>
</dbReference>
<organism evidence="6 7">
    <name type="scientific">Parasulfuritortus cantonensis</name>
    <dbReference type="NCBI Taxonomy" id="2528202"/>
    <lineage>
        <taxon>Bacteria</taxon>
        <taxon>Pseudomonadati</taxon>
        <taxon>Pseudomonadota</taxon>
        <taxon>Betaproteobacteria</taxon>
        <taxon>Nitrosomonadales</taxon>
        <taxon>Thiobacillaceae</taxon>
        <taxon>Parasulfuritortus</taxon>
    </lineage>
</organism>